<evidence type="ECO:0000313" key="3">
    <source>
        <dbReference type="Proteomes" id="UP000769528"/>
    </source>
</evidence>
<reference evidence="2" key="2">
    <citation type="submission" date="2021-01" db="EMBL/GenBank/DDBJ databases">
        <authorList>
            <person name="Schikora-Tamarit M.A."/>
        </authorList>
    </citation>
    <scope>NUCLEOTIDE SEQUENCE</scope>
    <source>
        <strain evidence="2">CBS6341</strain>
    </source>
</reference>
<sequence>MSTLKFLVIDNVIISGNVVAFASEKASAKVIFEVDNSSGLISEYNHSTSSSETKPTKPFLSLYNAVKFELKENNLTVEVDEEVVFENVELPPDVPFTAVPFESLLKTGNNSESISSESDEPNQRSNNGKDCAPNIKDEVNKMVFNFMM</sequence>
<comment type="caution">
    <text evidence="2">The sequence shown here is derived from an EMBL/GenBank/DDBJ whole genome shotgun (WGS) entry which is preliminary data.</text>
</comment>
<evidence type="ECO:0000256" key="1">
    <source>
        <dbReference type="SAM" id="MobiDB-lite"/>
    </source>
</evidence>
<reference evidence="2" key="1">
    <citation type="journal article" date="2021" name="Open Biol.">
        <title>Shared evolutionary footprints suggest mitochondrial oxidative damage underlies multiple complex I losses in fungi.</title>
        <authorList>
            <person name="Schikora-Tamarit M.A."/>
            <person name="Marcet-Houben M."/>
            <person name="Nosek J."/>
            <person name="Gabaldon T."/>
        </authorList>
    </citation>
    <scope>NUCLEOTIDE SEQUENCE</scope>
    <source>
        <strain evidence="2">CBS6341</strain>
    </source>
</reference>
<feature type="region of interest" description="Disordered" evidence="1">
    <location>
        <begin position="108"/>
        <end position="134"/>
    </location>
</feature>
<accession>A0A9P8PJM5</accession>
<evidence type="ECO:0000313" key="2">
    <source>
        <dbReference type="EMBL" id="KAH3673292.1"/>
    </source>
</evidence>
<protein>
    <submittedName>
        <fullName evidence="2">Uncharacterized protein</fullName>
    </submittedName>
</protein>
<organism evidence="2 3">
    <name type="scientific">Wickerhamomyces mucosus</name>
    <dbReference type="NCBI Taxonomy" id="1378264"/>
    <lineage>
        <taxon>Eukaryota</taxon>
        <taxon>Fungi</taxon>
        <taxon>Dikarya</taxon>
        <taxon>Ascomycota</taxon>
        <taxon>Saccharomycotina</taxon>
        <taxon>Saccharomycetes</taxon>
        <taxon>Phaffomycetales</taxon>
        <taxon>Wickerhamomycetaceae</taxon>
        <taxon>Wickerhamomyces</taxon>
    </lineage>
</organism>
<dbReference type="Proteomes" id="UP000769528">
    <property type="component" value="Unassembled WGS sequence"/>
</dbReference>
<gene>
    <name evidence="2" type="ORF">WICMUC_003752</name>
</gene>
<dbReference type="EMBL" id="JAEUBF010001028">
    <property type="protein sequence ID" value="KAH3673292.1"/>
    <property type="molecule type" value="Genomic_DNA"/>
</dbReference>
<keyword evidence="3" id="KW-1185">Reference proteome</keyword>
<proteinExistence type="predicted"/>
<dbReference type="AlphaFoldDB" id="A0A9P8PJM5"/>
<name>A0A9P8PJM5_9ASCO</name>